<feature type="transmembrane region" description="Helical" evidence="2">
    <location>
        <begin position="218"/>
        <end position="242"/>
    </location>
</feature>
<dbReference type="AlphaFoldDB" id="A0A0C4DSX1"/>
<sequence length="483" mass="52187">MAPVAVDHEPSYLPVAAVASHLVSAVFLTAVVCRGLYRSYCDLTPSQGARARQAGRSRLVPVFGALAALGLAVATKSAVDYASLSYQVWADERFESPRRCFESDGRFPHLSAVNVARWLNDTPIYRDAREIVAEKARRLFWGQQADLGMAAWSLLLSIEGRRRRIPYIWAYFCLAQLVSLSFAQNLFYVAMLLTPTPLPPASGTRVLDRVFPPKPDNWFPYPVVTTSVLYLERAITALIPVMAGSTATSSWSTLVLRATGLVLLAIPTVAPQSWGAVYSSPHGAHDTHIKTFRTLSLATFVMHALSTGYALAYNAPDSHHHRHSIRMPLDEAKRSDWERASTAVAKVLGSTADHPVIIKAAWPFAASPSFGARSMANDVADTARSVVATAASGKNDNAESPAPAPRSRGRPRKIKWKDQTLEETDGDAAYKPSADEVSAAAEGDVLPEEDIDWEAAALTWVIAIVGGLGCGSAGVFGGECISR</sequence>
<dbReference type="EMBL" id="ADBL01000730">
    <property type="status" value="NOT_ANNOTATED_CDS"/>
    <property type="molecule type" value="Genomic_DNA"/>
</dbReference>
<feature type="transmembrane region" description="Helical" evidence="2">
    <location>
        <begin position="12"/>
        <end position="37"/>
    </location>
</feature>
<feature type="region of interest" description="Disordered" evidence="1">
    <location>
        <begin position="390"/>
        <end position="419"/>
    </location>
</feature>
<organism evidence="4 5">
    <name type="scientific">Magnaporthiopsis poae (strain ATCC 64411 / 73-15)</name>
    <name type="common">Kentucky bluegrass fungus</name>
    <name type="synonym">Magnaporthe poae</name>
    <dbReference type="NCBI Taxonomy" id="644358"/>
    <lineage>
        <taxon>Eukaryota</taxon>
        <taxon>Fungi</taxon>
        <taxon>Dikarya</taxon>
        <taxon>Ascomycota</taxon>
        <taxon>Pezizomycotina</taxon>
        <taxon>Sordariomycetes</taxon>
        <taxon>Sordariomycetidae</taxon>
        <taxon>Magnaporthales</taxon>
        <taxon>Magnaporthaceae</taxon>
        <taxon>Magnaporthiopsis</taxon>
    </lineage>
</organism>
<evidence type="ECO:0000256" key="2">
    <source>
        <dbReference type="SAM" id="Phobius"/>
    </source>
</evidence>
<dbReference type="eggNOG" id="ENOG502SQ20">
    <property type="taxonomic scope" value="Eukaryota"/>
</dbReference>
<dbReference type="EMBL" id="ADBL01000729">
    <property type="status" value="NOT_ANNOTATED_CDS"/>
    <property type="molecule type" value="Genomic_DNA"/>
</dbReference>
<reference evidence="3" key="3">
    <citation type="submission" date="2011-03" db="EMBL/GenBank/DDBJ databases">
        <title>Annotation of Magnaporthe poae ATCC 64411.</title>
        <authorList>
            <person name="Ma L.-J."/>
            <person name="Dead R."/>
            <person name="Young S.K."/>
            <person name="Zeng Q."/>
            <person name="Gargeya S."/>
            <person name="Fitzgerald M."/>
            <person name="Haas B."/>
            <person name="Abouelleil A."/>
            <person name="Alvarado L."/>
            <person name="Arachchi H.M."/>
            <person name="Berlin A."/>
            <person name="Brown A."/>
            <person name="Chapman S.B."/>
            <person name="Chen Z."/>
            <person name="Dunbar C."/>
            <person name="Freedman E."/>
            <person name="Gearin G."/>
            <person name="Gellesch M."/>
            <person name="Goldberg J."/>
            <person name="Griggs A."/>
            <person name="Gujja S."/>
            <person name="Heiman D."/>
            <person name="Howarth C."/>
            <person name="Larson L."/>
            <person name="Lui A."/>
            <person name="MacDonald P.J.P."/>
            <person name="Mehta T."/>
            <person name="Montmayeur A."/>
            <person name="Murphy C."/>
            <person name="Neiman D."/>
            <person name="Pearson M."/>
            <person name="Priest M."/>
            <person name="Roberts A."/>
            <person name="Saif S."/>
            <person name="Shea T."/>
            <person name="Shenoy N."/>
            <person name="Sisk P."/>
            <person name="Stolte C."/>
            <person name="Sykes S."/>
            <person name="Yandava C."/>
            <person name="Wortman J."/>
            <person name="Nusbaum C."/>
            <person name="Birren B."/>
        </authorList>
    </citation>
    <scope>NUCLEOTIDE SEQUENCE</scope>
    <source>
        <strain evidence="3">ATCC 64411</strain>
    </source>
</reference>
<feature type="transmembrane region" description="Helical" evidence="2">
    <location>
        <begin position="254"/>
        <end position="274"/>
    </location>
</feature>
<keyword evidence="2" id="KW-0812">Transmembrane</keyword>
<evidence type="ECO:0000256" key="1">
    <source>
        <dbReference type="SAM" id="MobiDB-lite"/>
    </source>
</evidence>
<feature type="transmembrane region" description="Helical" evidence="2">
    <location>
        <begin position="168"/>
        <end position="190"/>
    </location>
</feature>
<dbReference type="OrthoDB" id="2126185at2759"/>
<dbReference type="EnsemblFungi" id="MAPG_03015T0">
    <property type="protein sequence ID" value="MAPG_03015T0"/>
    <property type="gene ID" value="MAPG_03015"/>
</dbReference>
<protein>
    <submittedName>
        <fullName evidence="3 4">Uncharacterized protein</fullName>
    </submittedName>
</protein>
<reference evidence="4" key="4">
    <citation type="journal article" date="2015" name="G3 (Bethesda)">
        <title>Genome sequences of three phytopathogenic species of the Magnaporthaceae family of fungi.</title>
        <authorList>
            <person name="Okagaki L.H."/>
            <person name="Nunes C.C."/>
            <person name="Sailsbery J."/>
            <person name="Clay B."/>
            <person name="Brown D."/>
            <person name="John T."/>
            <person name="Oh Y."/>
            <person name="Young N."/>
            <person name="Fitzgerald M."/>
            <person name="Haas B.J."/>
            <person name="Zeng Q."/>
            <person name="Young S."/>
            <person name="Adiconis X."/>
            <person name="Fan L."/>
            <person name="Levin J.Z."/>
            <person name="Mitchell T.K."/>
            <person name="Okubara P.A."/>
            <person name="Farman M.L."/>
            <person name="Kohn L.M."/>
            <person name="Birren B."/>
            <person name="Ma L.-J."/>
            <person name="Dean R.A."/>
        </authorList>
    </citation>
    <scope>NUCLEOTIDE SEQUENCE</scope>
    <source>
        <strain evidence="4">ATCC 64411 / 73-15</strain>
    </source>
</reference>
<evidence type="ECO:0000313" key="3">
    <source>
        <dbReference type="EMBL" id="KLU83966.1"/>
    </source>
</evidence>
<keyword evidence="2" id="KW-1133">Transmembrane helix</keyword>
<keyword evidence="5" id="KW-1185">Reference proteome</keyword>
<reference evidence="4" key="5">
    <citation type="submission" date="2015-06" db="UniProtKB">
        <authorList>
            <consortium name="EnsemblFungi"/>
        </authorList>
    </citation>
    <scope>IDENTIFICATION</scope>
    <source>
        <strain evidence="4">ATCC 64411</strain>
    </source>
</reference>
<feature type="transmembrane region" description="Helical" evidence="2">
    <location>
        <begin position="294"/>
        <end position="313"/>
    </location>
</feature>
<dbReference type="VEuPathDB" id="FungiDB:MAPG_03015"/>
<gene>
    <name evidence="3" type="ORF">MAPG_03015</name>
</gene>
<dbReference type="OMA" id="KARRFWW"/>
<evidence type="ECO:0000313" key="5">
    <source>
        <dbReference type="Proteomes" id="UP000011715"/>
    </source>
</evidence>
<name>A0A0C4DSX1_MAGP6</name>
<reference evidence="3" key="2">
    <citation type="submission" date="2010-05" db="EMBL/GenBank/DDBJ databases">
        <title>The Genome Sequence of Magnaporthe poae strain ATCC 64411.</title>
        <authorList>
            <consortium name="The Broad Institute Genome Sequencing Platform"/>
            <consortium name="Broad Institute Genome Sequencing Center for Infectious Disease"/>
            <person name="Ma L.-J."/>
            <person name="Dead R."/>
            <person name="Young S."/>
            <person name="Zeng Q."/>
            <person name="Koehrsen M."/>
            <person name="Alvarado L."/>
            <person name="Berlin A."/>
            <person name="Chapman S.B."/>
            <person name="Chen Z."/>
            <person name="Freedman E."/>
            <person name="Gellesch M."/>
            <person name="Goldberg J."/>
            <person name="Griggs A."/>
            <person name="Gujja S."/>
            <person name="Heilman E.R."/>
            <person name="Heiman D."/>
            <person name="Hepburn T."/>
            <person name="Howarth C."/>
            <person name="Jen D."/>
            <person name="Larson L."/>
            <person name="Mehta T."/>
            <person name="Neiman D."/>
            <person name="Pearson M."/>
            <person name="Roberts A."/>
            <person name="Saif S."/>
            <person name="Shea T."/>
            <person name="Shenoy N."/>
            <person name="Sisk P."/>
            <person name="Stolte C."/>
            <person name="Sykes S."/>
            <person name="Walk T."/>
            <person name="White J."/>
            <person name="Yandava C."/>
            <person name="Haas B."/>
            <person name="Nusbaum C."/>
            <person name="Birren B."/>
        </authorList>
    </citation>
    <scope>NUCLEOTIDE SEQUENCE</scope>
    <source>
        <strain evidence="3">ATCC 64411</strain>
    </source>
</reference>
<keyword evidence="2" id="KW-0472">Membrane</keyword>
<dbReference type="EMBL" id="GL876967">
    <property type="protein sequence ID" value="KLU83966.1"/>
    <property type="molecule type" value="Genomic_DNA"/>
</dbReference>
<proteinExistence type="predicted"/>
<dbReference type="Proteomes" id="UP000011715">
    <property type="component" value="Unassembled WGS sequence"/>
</dbReference>
<reference evidence="5" key="1">
    <citation type="submission" date="2010-05" db="EMBL/GenBank/DDBJ databases">
        <title>The genome sequence of Magnaporthe poae strain ATCC 64411.</title>
        <authorList>
            <person name="Ma L.-J."/>
            <person name="Dead R."/>
            <person name="Young S."/>
            <person name="Zeng Q."/>
            <person name="Koehrsen M."/>
            <person name="Alvarado L."/>
            <person name="Berlin A."/>
            <person name="Chapman S.B."/>
            <person name="Chen Z."/>
            <person name="Freedman E."/>
            <person name="Gellesch M."/>
            <person name="Goldberg J."/>
            <person name="Griggs A."/>
            <person name="Gujja S."/>
            <person name="Heilman E.R."/>
            <person name="Heiman D."/>
            <person name="Hepburn T."/>
            <person name="Howarth C."/>
            <person name="Jen D."/>
            <person name="Larson L."/>
            <person name="Mehta T."/>
            <person name="Neiman D."/>
            <person name="Pearson M."/>
            <person name="Roberts A."/>
            <person name="Saif S."/>
            <person name="Shea T."/>
            <person name="Shenoy N."/>
            <person name="Sisk P."/>
            <person name="Stolte C."/>
            <person name="Sykes S."/>
            <person name="Walk T."/>
            <person name="White J."/>
            <person name="Yandava C."/>
            <person name="Haas B."/>
            <person name="Nusbaum C."/>
            <person name="Birren B."/>
        </authorList>
    </citation>
    <scope>NUCLEOTIDE SEQUENCE [LARGE SCALE GENOMIC DNA]</scope>
    <source>
        <strain evidence="5">ATCC 64411 / 73-15</strain>
    </source>
</reference>
<evidence type="ECO:0000313" key="4">
    <source>
        <dbReference type="EnsemblFungi" id="MAPG_03015T0"/>
    </source>
</evidence>
<accession>A0A0C4DSX1</accession>